<protein>
    <recommendedName>
        <fullName evidence="5">HTH araC/xylS-type domain-containing protein</fullName>
    </recommendedName>
</protein>
<sequence>MSNLLLIVSGIGAVQCILFVLLISIKKRRGLSDWILAVWFCIFFAHLLVGIFNEVDPTHITNIFIMSIGFLHGPMFLVYTKSVFEHRFPKIDLVHFAAFLGFTIIGFFISSTFETKWEIIVLLFKLISLSIYPIYILFYYKKEHQAFGKSASKFDRHGLSWIKVVAILFLLSLAISLIRLAIELLVGVAYFELWDLLRYVVLVTIIGFFGLKYGMVYKPEILPNSGREKYVYSPLKKSTVATISKNINDFFKESSIYLRSDFSLALLSERLGIPKHHLSQVINSEMSITFYELVNTKRVEYAMFRIREGGSLNISLEGLGYECGFNSKSAFFQNFKKITGKTPGQFKKEISTD</sequence>
<feature type="transmembrane region" description="Helical" evidence="4">
    <location>
        <begin position="161"/>
        <end position="190"/>
    </location>
</feature>
<organism evidence="6 7">
    <name type="scientific">Flagellimonas maritima</name>
    <dbReference type="NCBI Taxonomy" id="1383885"/>
    <lineage>
        <taxon>Bacteria</taxon>
        <taxon>Pseudomonadati</taxon>
        <taxon>Bacteroidota</taxon>
        <taxon>Flavobacteriia</taxon>
        <taxon>Flavobacteriales</taxon>
        <taxon>Flavobacteriaceae</taxon>
        <taxon>Flagellimonas</taxon>
    </lineage>
</organism>
<dbReference type="PROSITE" id="PS01124">
    <property type="entry name" value="HTH_ARAC_FAMILY_2"/>
    <property type="match status" value="1"/>
</dbReference>
<dbReference type="PANTHER" id="PTHR43280:SF29">
    <property type="entry name" value="ARAC-FAMILY TRANSCRIPTIONAL REGULATOR"/>
    <property type="match status" value="1"/>
</dbReference>
<keyword evidence="2" id="KW-0238">DNA-binding</keyword>
<dbReference type="PANTHER" id="PTHR43280">
    <property type="entry name" value="ARAC-FAMILY TRANSCRIPTIONAL REGULATOR"/>
    <property type="match status" value="1"/>
</dbReference>
<reference evidence="6 7" key="1">
    <citation type="submission" date="2018-06" db="EMBL/GenBank/DDBJ databases">
        <title>Spongiibacterium sp. HME9304 Genome sequencing and assembly.</title>
        <authorList>
            <person name="Kang H."/>
            <person name="Kim H."/>
            <person name="Joh K."/>
        </authorList>
    </citation>
    <scope>NUCLEOTIDE SEQUENCE [LARGE SCALE GENOMIC DNA]</scope>
    <source>
        <strain evidence="6 7">HME9304</strain>
    </source>
</reference>
<dbReference type="InterPro" id="IPR018060">
    <property type="entry name" value="HTH_AraC"/>
</dbReference>
<feature type="transmembrane region" description="Helical" evidence="4">
    <location>
        <begin position="119"/>
        <end position="140"/>
    </location>
</feature>
<proteinExistence type="predicted"/>
<evidence type="ECO:0000313" key="7">
    <source>
        <dbReference type="Proteomes" id="UP000248536"/>
    </source>
</evidence>
<gene>
    <name evidence="6" type="ORF">HME9304_01494</name>
</gene>
<dbReference type="KEGG" id="spon:HME9304_01494"/>
<feature type="transmembrane region" description="Helical" evidence="4">
    <location>
        <begin position="34"/>
        <end position="53"/>
    </location>
</feature>
<dbReference type="EMBL" id="CP030104">
    <property type="protein sequence ID" value="AWX44492.1"/>
    <property type="molecule type" value="Genomic_DNA"/>
</dbReference>
<dbReference type="Pfam" id="PF12833">
    <property type="entry name" value="HTH_18"/>
    <property type="match status" value="1"/>
</dbReference>
<evidence type="ECO:0000256" key="4">
    <source>
        <dbReference type="SAM" id="Phobius"/>
    </source>
</evidence>
<evidence type="ECO:0000256" key="1">
    <source>
        <dbReference type="ARBA" id="ARBA00023015"/>
    </source>
</evidence>
<dbReference type="SMART" id="SM00342">
    <property type="entry name" value="HTH_ARAC"/>
    <property type="match status" value="1"/>
</dbReference>
<accession>A0A2Z4LRT8</accession>
<feature type="transmembrane region" description="Helical" evidence="4">
    <location>
        <begin position="6"/>
        <end position="25"/>
    </location>
</feature>
<dbReference type="PROSITE" id="PS00041">
    <property type="entry name" value="HTH_ARAC_FAMILY_1"/>
    <property type="match status" value="1"/>
</dbReference>
<feature type="domain" description="HTH araC/xylS-type" evidence="5">
    <location>
        <begin position="237"/>
        <end position="349"/>
    </location>
</feature>
<keyword evidence="1" id="KW-0805">Transcription regulation</keyword>
<keyword evidence="4" id="KW-0812">Transmembrane</keyword>
<evidence type="ECO:0000259" key="5">
    <source>
        <dbReference type="PROSITE" id="PS01124"/>
    </source>
</evidence>
<keyword evidence="4" id="KW-1133">Transmembrane helix</keyword>
<keyword evidence="7" id="KW-1185">Reference proteome</keyword>
<feature type="transmembrane region" description="Helical" evidence="4">
    <location>
        <begin position="91"/>
        <end position="113"/>
    </location>
</feature>
<name>A0A2Z4LRT8_9FLAO</name>
<dbReference type="OrthoDB" id="6283866at2"/>
<dbReference type="SUPFAM" id="SSF46689">
    <property type="entry name" value="Homeodomain-like"/>
    <property type="match status" value="1"/>
</dbReference>
<evidence type="ECO:0000256" key="2">
    <source>
        <dbReference type="ARBA" id="ARBA00023125"/>
    </source>
</evidence>
<dbReference type="GO" id="GO:0003700">
    <property type="term" value="F:DNA-binding transcription factor activity"/>
    <property type="evidence" value="ECO:0007669"/>
    <property type="project" value="InterPro"/>
</dbReference>
<dbReference type="InterPro" id="IPR018062">
    <property type="entry name" value="HTH_AraC-typ_CS"/>
</dbReference>
<dbReference type="InterPro" id="IPR009057">
    <property type="entry name" value="Homeodomain-like_sf"/>
</dbReference>
<dbReference type="RefSeq" id="WP_112377963.1">
    <property type="nucleotide sequence ID" value="NZ_CP030104.1"/>
</dbReference>
<evidence type="ECO:0000256" key="3">
    <source>
        <dbReference type="ARBA" id="ARBA00023163"/>
    </source>
</evidence>
<keyword evidence="4" id="KW-0472">Membrane</keyword>
<dbReference type="AlphaFoldDB" id="A0A2Z4LRT8"/>
<feature type="transmembrane region" description="Helical" evidence="4">
    <location>
        <begin position="196"/>
        <end position="217"/>
    </location>
</feature>
<dbReference type="Proteomes" id="UP000248536">
    <property type="component" value="Chromosome"/>
</dbReference>
<dbReference type="Gene3D" id="1.10.10.60">
    <property type="entry name" value="Homeodomain-like"/>
    <property type="match status" value="1"/>
</dbReference>
<feature type="transmembrane region" description="Helical" evidence="4">
    <location>
        <begin position="59"/>
        <end position="79"/>
    </location>
</feature>
<dbReference type="GO" id="GO:0043565">
    <property type="term" value="F:sequence-specific DNA binding"/>
    <property type="evidence" value="ECO:0007669"/>
    <property type="project" value="InterPro"/>
</dbReference>
<evidence type="ECO:0000313" key="6">
    <source>
        <dbReference type="EMBL" id="AWX44492.1"/>
    </source>
</evidence>
<keyword evidence="3" id="KW-0804">Transcription</keyword>